<feature type="region of interest" description="Disordered" evidence="1">
    <location>
        <begin position="64"/>
        <end position="98"/>
    </location>
</feature>
<keyword evidence="3" id="KW-1185">Reference proteome</keyword>
<dbReference type="Proteomes" id="UP001159363">
    <property type="component" value="Chromosome 6"/>
</dbReference>
<protein>
    <submittedName>
        <fullName evidence="2">Uncharacterized protein</fullName>
    </submittedName>
</protein>
<evidence type="ECO:0000313" key="2">
    <source>
        <dbReference type="EMBL" id="KAJ8879892.1"/>
    </source>
</evidence>
<organism evidence="2 3">
    <name type="scientific">Dryococelus australis</name>
    <dbReference type="NCBI Taxonomy" id="614101"/>
    <lineage>
        <taxon>Eukaryota</taxon>
        <taxon>Metazoa</taxon>
        <taxon>Ecdysozoa</taxon>
        <taxon>Arthropoda</taxon>
        <taxon>Hexapoda</taxon>
        <taxon>Insecta</taxon>
        <taxon>Pterygota</taxon>
        <taxon>Neoptera</taxon>
        <taxon>Polyneoptera</taxon>
        <taxon>Phasmatodea</taxon>
        <taxon>Verophasmatodea</taxon>
        <taxon>Anareolatae</taxon>
        <taxon>Phasmatidae</taxon>
        <taxon>Eurycanthinae</taxon>
        <taxon>Dryococelus</taxon>
    </lineage>
</organism>
<comment type="caution">
    <text evidence="2">The sequence shown here is derived from an EMBL/GenBank/DDBJ whole genome shotgun (WGS) entry which is preliminary data.</text>
</comment>
<evidence type="ECO:0000313" key="3">
    <source>
        <dbReference type="Proteomes" id="UP001159363"/>
    </source>
</evidence>
<evidence type="ECO:0000256" key="1">
    <source>
        <dbReference type="SAM" id="MobiDB-lite"/>
    </source>
</evidence>
<proteinExistence type="predicted"/>
<reference evidence="2 3" key="1">
    <citation type="submission" date="2023-02" db="EMBL/GenBank/DDBJ databases">
        <title>LHISI_Scaffold_Assembly.</title>
        <authorList>
            <person name="Stuart O.P."/>
            <person name="Cleave R."/>
            <person name="Magrath M.J.L."/>
            <person name="Mikheyev A.S."/>
        </authorList>
    </citation>
    <scope>NUCLEOTIDE SEQUENCE [LARGE SCALE GENOMIC DNA]</scope>
    <source>
        <strain evidence="2">Daus_M_001</strain>
        <tissue evidence="2">Leg muscle</tissue>
    </source>
</reference>
<dbReference type="EMBL" id="JARBHB010000007">
    <property type="protein sequence ID" value="KAJ8879892.1"/>
    <property type="molecule type" value="Genomic_DNA"/>
</dbReference>
<sequence>MAPGIVILEVTRVHSVKTLQCWEHFIIQNVTIGLCVHATTDKHQQSHAEGRETQFVYLSVTQSRRNAGGGGGTVAERLAHSPPTKANRAQSPAGPPDFRKWESCRTMPLVGGFSQGSPVSPVPSFRRRSIFTSVTLIGSQDLAVKSRPNLFTDVVTARRISNGLFFASLTFPRSPGCRRHSGQARLLTLLFLSGRLYSRRLAPRSRGGVVVRTLASHRGEAGSIPGGVAPGFSHVEIVEPPSTGLFAGRSSSSRSCIPPLLHLRFTLVLMTSLLRVALLYICTKFPFNLSAHRMRPSPHSVMGHKVSCNPPRARNSDPSSLHGVPPSQQSQVSIITCSFRPWTTACAGKVRNTTRQSELISCRETSLVDKPSSRNFIVRARSTVDGVLRGVMHVQYTAANIPCSCSNVE</sequence>
<gene>
    <name evidence="2" type="ORF">PR048_020512</name>
</gene>
<feature type="region of interest" description="Disordered" evidence="1">
    <location>
        <begin position="300"/>
        <end position="327"/>
    </location>
</feature>
<accession>A0ABQ9H6J6</accession>
<name>A0ABQ9H6J6_9NEOP</name>